<feature type="binding site" evidence="9">
    <location>
        <position position="72"/>
    </location>
    <ligand>
        <name>Mg(2+)</name>
        <dbReference type="ChEBI" id="CHEBI:18420"/>
    </ligand>
</feature>
<feature type="binding site" evidence="9">
    <location>
        <position position="109"/>
    </location>
    <ligand>
        <name>4-amino-2-methyl-5-(diphosphooxymethyl)pyrimidine</name>
        <dbReference type="ChEBI" id="CHEBI:57841"/>
    </ligand>
</feature>
<keyword evidence="2 9" id="KW-0808">Transferase</keyword>
<feature type="binding site" evidence="9">
    <location>
        <position position="91"/>
    </location>
    <ligand>
        <name>Mg(2+)</name>
        <dbReference type="ChEBI" id="CHEBI:18420"/>
    </ligand>
</feature>
<dbReference type="Gene3D" id="3.20.20.70">
    <property type="entry name" value="Aldolase class I"/>
    <property type="match status" value="1"/>
</dbReference>
<evidence type="ECO:0000259" key="12">
    <source>
        <dbReference type="Pfam" id="PF02581"/>
    </source>
</evidence>
<sequence length="203" mass="22109">MSLNLDKYFIMGTINCRRDPLVVLEAALQAGITMFQLREKGENALTGDSYVQFARKCQSLCHAYKVPFLINDDVELALKLNADGIHVGQDDLNIEMFRKRAENKIIGVSVHTMEELEKAIANGADYVGIGPIFETSSKKDAEPPAGVAFLKKARTDYPNVPIVAIGGISPTNSSIVREAGANGVAVISAISLSEDIWKTVREI</sequence>
<evidence type="ECO:0000256" key="7">
    <source>
        <dbReference type="ARBA" id="ARBA00047851"/>
    </source>
</evidence>
<feature type="binding site" evidence="9">
    <location>
        <position position="71"/>
    </location>
    <ligand>
        <name>4-amino-2-methyl-5-(diphosphooxymethyl)pyrimidine</name>
        <dbReference type="ChEBI" id="CHEBI:57841"/>
    </ligand>
</feature>
<dbReference type="InterPro" id="IPR034291">
    <property type="entry name" value="TMP_synthase"/>
</dbReference>
<keyword evidence="3 9" id="KW-0479">Metal-binding</keyword>
<dbReference type="CDD" id="cd00564">
    <property type="entry name" value="TMP_TenI"/>
    <property type="match status" value="1"/>
</dbReference>
<evidence type="ECO:0000256" key="9">
    <source>
        <dbReference type="HAMAP-Rule" id="MF_00097"/>
    </source>
</evidence>
<dbReference type="PANTHER" id="PTHR20857">
    <property type="entry name" value="THIAMINE-PHOSPHATE PYROPHOSPHORYLASE"/>
    <property type="match status" value="1"/>
</dbReference>
<evidence type="ECO:0000256" key="6">
    <source>
        <dbReference type="ARBA" id="ARBA00047334"/>
    </source>
</evidence>
<dbReference type="InterPro" id="IPR013785">
    <property type="entry name" value="Aldolase_TIM"/>
</dbReference>
<dbReference type="InterPro" id="IPR022998">
    <property type="entry name" value="ThiamineP_synth_TenI"/>
</dbReference>
<dbReference type="EC" id="2.5.1.3" evidence="9"/>
<dbReference type="HAMAP" id="MF_00097">
    <property type="entry name" value="TMP_synthase"/>
    <property type="match status" value="1"/>
</dbReference>
<comment type="cofactor">
    <cofactor evidence="9">
        <name>Mg(2+)</name>
        <dbReference type="ChEBI" id="CHEBI:18420"/>
    </cofactor>
    <text evidence="9">Binds 1 Mg(2+) ion per subunit.</text>
</comment>
<dbReference type="Pfam" id="PF02581">
    <property type="entry name" value="TMP-TENI"/>
    <property type="match status" value="1"/>
</dbReference>
<evidence type="ECO:0000256" key="11">
    <source>
        <dbReference type="RuleBase" id="RU004253"/>
    </source>
</evidence>
<dbReference type="PANTHER" id="PTHR20857:SF15">
    <property type="entry name" value="THIAMINE-PHOSPHATE SYNTHASE"/>
    <property type="match status" value="1"/>
</dbReference>
<dbReference type="RefSeq" id="WP_191697786.1">
    <property type="nucleotide sequence ID" value="NZ_JACSQO010000011.1"/>
</dbReference>
<feature type="binding site" evidence="9">
    <location>
        <begin position="36"/>
        <end position="40"/>
    </location>
    <ligand>
        <name>4-amino-2-methyl-5-(diphosphooxymethyl)pyrimidine</name>
        <dbReference type="ChEBI" id="CHEBI:57841"/>
    </ligand>
</feature>
<dbReference type="Proteomes" id="UP000640786">
    <property type="component" value="Unassembled WGS sequence"/>
</dbReference>
<evidence type="ECO:0000256" key="3">
    <source>
        <dbReference type="ARBA" id="ARBA00022723"/>
    </source>
</evidence>
<feature type="binding site" evidence="9">
    <location>
        <begin position="187"/>
        <end position="188"/>
    </location>
    <ligand>
        <name>2-[(2R,5Z)-2-carboxy-4-methylthiazol-5(2H)-ylidene]ethyl phosphate</name>
        <dbReference type="ChEBI" id="CHEBI:62899"/>
    </ligand>
</feature>
<comment type="catalytic activity">
    <reaction evidence="8 9 10">
        <text>2-[(2R,5Z)-2-carboxy-4-methylthiazol-5(2H)-ylidene]ethyl phosphate + 4-amino-2-methyl-5-(diphosphooxymethyl)pyrimidine + 2 H(+) = thiamine phosphate + CO2 + diphosphate</text>
        <dbReference type="Rhea" id="RHEA:47844"/>
        <dbReference type="ChEBI" id="CHEBI:15378"/>
        <dbReference type="ChEBI" id="CHEBI:16526"/>
        <dbReference type="ChEBI" id="CHEBI:33019"/>
        <dbReference type="ChEBI" id="CHEBI:37575"/>
        <dbReference type="ChEBI" id="CHEBI:57841"/>
        <dbReference type="ChEBI" id="CHEBI:62899"/>
        <dbReference type="EC" id="2.5.1.3"/>
    </reaction>
</comment>
<evidence type="ECO:0000256" key="1">
    <source>
        <dbReference type="ARBA" id="ARBA00005165"/>
    </source>
</evidence>
<evidence type="ECO:0000256" key="8">
    <source>
        <dbReference type="ARBA" id="ARBA00047883"/>
    </source>
</evidence>
<comment type="function">
    <text evidence="9">Condenses 4-methyl-5-(beta-hydroxyethyl)thiazole monophosphate (THZ-P) and 2-methyl-4-amino-5-hydroxymethyl pyrimidine pyrophosphate (HMP-PP) to form thiamine monophosphate (TMP).</text>
</comment>
<feature type="domain" description="Thiamine phosphate synthase/TenI" evidence="12">
    <location>
        <begin position="8"/>
        <end position="190"/>
    </location>
</feature>
<protein>
    <recommendedName>
        <fullName evidence="9">Thiamine-phosphate synthase</fullName>
        <shortName evidence="9">TP synthase</shortName>
        <shortName evidence="9">TPS</shortName>
        <ecNumber evidence="9">2.5.1.3</ecNumber>
    </recommendedName>
    <alternativeName>
        <fullName evidence="9">Thiamine-phosphate pyrophosphorylase</fullName>
        <shortName evidence="9">TMP pyrophosphorylase</shortName>
        <shortName evidence="9">TMP-PPase</shortName>
    </alternativeName>
</protein>
<comment type="pathway">
    <text evidence="1 9 11">Cofactor biosynthesis; thiamine diphosphate biosynthesis; thiamine phosphate from 4-amino-2-methyl-5-diphosphomethylpyrimidine and 4-methyl-5-(2-phosphoethyl)-thiazole: step 1/1.</text>
</comment>
<keyword evidence="5 9" id="KW-0784">Thiamine biosynthesis</keyword>
<feature type="binding site" evidence="9">
    <location>
        <begin position="135"/>
        <end position="137"/>
    </location>
    <ligand>
        <name>2-[(2R,5Z)-2-carboxy-4-methylthiazol-5(2H)-ylidene]ethyl phosphate</name>
        <dbReference type="ChEBI" id="CHEBI:62899"/>
    </ligand>
</feature>
<dbReference type="NCBIfam" id="TIGR00693">
    <property type="entry name" value="thiE"/>
    <property type="match status" value="1"/>
</dbReference>
<dbReference type="InterPro" id="IPR036206">
    <property type="entry name" value="ThiamineP_synth_sf"/>
</dbReference>
<evidence type="ECO:0000256" key="2">
    <source>
        <dbReference type="ARBA" id="ARBA00022679"/>
    </source>
</evidence>
<comment type="catalytic activity">
    <reaction evidence="6 9 10">
        <text>4-methyl-5-(2-phosphooxyethyl)-thiazole + 4-amino-2-methyl-5-(diphosphooxymethyl)pyrimidine + H(+) = thiamine phosphate + diphosphate</text>
        <dbReference type="Rhea" id="RHEA:22328"/>
        <dbReference type="ChEBI" id="CHEBI:15378"/>
        <dbReference type="ChEBI" id="CHEBI:33019"/>
        <dbReference type="ChEBI" id="CHEBI:37575"/>
        <dbReference type="ChEBI" id="CHEBI:57841"/>
        <dbReference type="ChEBI" id="CHEBI:58296"/>
        <dbReference type="EC" id="2.5.1.3"/>
    </reaction>
</comment>
<keyword evidence="14" id="KW-1185">Reference proteome</keyword>
<feature type="binding site" evidence="9">
    <location>
        <position position="138"/>
    </location>
    <ligand>
        <name>4-amino-2-methyl-5-(diphosphooxymethyl)pyrimidine</name>
        <dbReference type="ChEBI" id="CHEBI:57841"/>
    </ligand>
</feature>
<evidence type="ECO:0000256" key="5">
    <source>
        <dbReference type="ARBA" id="ARBA00022977"/>
    </source>
</evidence>
<comment type="caution">
    <text evidence="13">The sequence shown here is derived from an EMBL/GenBank/DDBJ whole genome shotgun (WGS) entry which is preliminary data.</text>
</comment>
<name>A0ABR8RDN9_9BACI</name>
<dbReference type="SUPFAM" id="SSF51391">
    <property type="entry name" value="Thiamin phosphate synthase"/>
    <property type="match status" value="1"/>
</dbReference>
<comment type="similarity">
    <text evidence="9 10">Belongs to the thiamine-phosphate synthase family.</text>
</comment>
<dbReference type="GO" id="GO:0004789">
    <property type="term" value="F:thiamine-phosphate diphosphorylase activity"/>
    <property type="evidence" value="ECO:0007669"/>
    <property type="project" value="UniProtKB-EC"/>
</dbReference>
<organism evidence="13 14">
    <name type="scientific">Psychrobacillus faecigallinarum</name>
    <dbReference type="NCBI Taxonomy" id="2762235"/>
    <lineage>
        <taxon>Bacteria</taxon>
        <taxon>Bacillati</taxon>
        <taxon>Bacillota</taxon>
        <taxon>Bacilli</taxon>
        <taxon>Bacillales</taxon>
        <taxon>Bacillaceae</taxon>
        <taxon>Psychrobacillus</taxon>
    </lineage>
</organism>
<reference evidence="13 14" key="1">
    <citation type="submission" date="2020-08" db="EMBL/GenBank/DDBJ databases">
        <title>A Genomic Blueprint of the Chicken Gut Microbiome.</title>
        <authorList>
            <person name="Gilroy R."/>
            <person name="Ravi A."/>
            <person name="Getino M."/>
            <person name="Pursley I."/>
            <person name="Horton D.L."/>
            <person name="Alikhan N.-F."/>
            <person name="Baker D."/>
            <person name="Gharbi K."/>
            <person name="Hall N."/>
            <person name="Watson M."/>
            <person name="Adriaenssens E.M."/>
            <person name="Foster-Nyarko E."/>
            <person name="Jarju S."/>
            <person name="Secka A."/>
            <person name="Antonio M."/>
            <person name="Oren A."/>
            <person name="Chaudhuri R."/>
            <person name="La Ragione R.M."/>
            <person name="Hildebrand F."/>
            <person name="Pallen M.J."/>
        </authorList>
    </citation>
    <scope>NUCLEOTIDE SEQUENCE [LARGE SCALE GENOMIC DNA]</scope>
    <source>
        <strain evidence="13 14">Sa2BUA9</strain>
    </source>
</reference>
<dbReference type="EMBL" id="JACSQO010000011">
    <property type="protein sequence ID" value="MBD7945915.1"/>
    <property type="molecule type" value="Genomic_DNA"/>
</dbReference>
<keyword evidence="4 9" id="KW-0460">Magnesium</keyword>
<evidence type="ECO:0000256" key="4">
    <source>
        <dbReference type="ARBA" id="ARBA00022842"/>
    </source>
</evidence>
<accession>A0ABR8RDN9</accession>
<evidence type="ECO:0000313" key="14">
    <source>
        <dbReference type="Proteomes" id="UP000640786"/>
    </source>
</evidence>
<proteinExistence type="inferred from homology"/>
<evidence type="ECO:0000256" key="10">
    <source>
        <dbReference type="RuleBase" id="RU003826"/>
    </source>
</evidence>
<feature type="binding site" evidence="9">
    <location>
        <position position="167"/>
    </location>
    <ligand>
        <name>2-[(2R,5Z)-2-carboxy-4-methylthiazol-5(2H)-ylidene]ethyl phosphate</name>
        <dbReference type="ChEBI" id="CHEBI:62899"/>
    </ligand>
</feature>
<comment type="catalytic activity">
    <reaction evidence="7 9 10">
        <text>2-(2-carboxy-4-methylthiazol-5-yl)ethyl phosphate + 4-amino-2-methyl-5-(diphosphooxymethyl)pyrimidine + 2 H(+) = thiamine phosphate + CO2 + diphosphate</text>
        <dbReference type="Rhea" id="RHEA:47848"/>
        <dbReference type="ChEBI" id="CHEBI:15378"/>
        <dbReference type="ChEBI" id="CHEBI:16526"/>
        <dbReference type="ChEBI" id="CHEBI:33019"/>
        <dbReference type="ChEBI" id="CHEBI:37575"/>
        <dbReference type="ChEBI" id="CHEBI:57841"/>
        <dbReference type="ChEBI" id="CHEBI:62890"/>
        <dbReference type="EC" id="2.5.1.3"/>
    </reaction>
</comment>
<evidence type="ECO:0000313" key="13">
    <source>
        <dbReference type="EMBL" id="MBD7945915.1"/>
    </source>
</evidence>
<gene>
    <name evidence="9" type="primary">thiE</name>
    <name evidence="13" type="ORF">H9650_17545</name>
</gene>